<dbReference type="GO" id="GO:0005789">
    <property type="term" value="C:endoplasmic reticulum membrane"/>
    <property type="evidence" value="ECO:0007669"/>
    <property type="project" value="UniProtKB-SubCell"/>
</dbReference>
<dbReference type="PANTHER" id="PTHR22760">
    <property type="entry name" value="GLYCOSYLTRANSFERASE"/>
    <property type="match status" value="1"/>
</dbReference>
<evidence type="ECO:0000256" key="10">
    <source>
        <dbReference type="ARBA" id="ARBA00038466"/>
    </source>
</evidence>
<reference evidence="12 13" key="1">
    <citation type="submission" date="2018-04" db="EMBL/GenBank/DDBJ databases">
        <title>The genome of golden apple snail Pomacea canaliculata provides insight into stress tolerance and invasive adaptation.</title>
        <authorList>
            <person name="Liu C."/>
            <person name="Liu B."/>
            <person name="Ren Y."/>
            <person name="Zhang Y."/>
            <person name="Wang H."/>
            <person name="Li S."/>
            <person name="Jiang F."/>
            <person name="Yin L."/>
            <person name="Zhang G."/>
            <person name="Qian W."/>
            <person name="Fan W."/>
        </authorList>
    </citation>
    <scope>NUCLEOTIDE SEQUENCE [LARGE SCALE GENOMIC DNA]</scope>
    <source>
        <strain evidence="12">SZHN2017</strain>
        <tissue evidence="12">Muscle</tissue>
    </source>
</reference>
<dbReference type="GO" id="GO:0006506">
    <property type="term" value="P:GPI anchor biosynthetic process"/>
    <property type="evidence" value="ECO:0007669"/>
    <property type="project" value="UniProtKB-KW"/>
</dbReference>
<dbReference type="AlphaFoldDB" id="A0A2T7PDD1"/>
<protein>
    <recommendedName>
        <fullName evidence="11">Mannosyltransferase</fullName>
        <ecNumber evidence="11">2.4.1.-</ecNumber>
    </recommendedName>
</protein>
<dbReference type="EC" id="2.4.1.-" evidence="11"/>
<dbReference type="STRING" id="400727.A0A2T7PDD1"/>
<evidence type="ECO:0000256" key="6">
    <source>
        <dbReference type="ARBA" id="ARBA00022692"/>
    </source>
</evidence>
<accession>A0A2T7PDD1</accession>
<dbReference type="GO" id="GO:0000026">
    <property type="term" value="F:alpha-1,2-mannosyltransferase activity"/>
    <property type="evidence" value="ECO:0007669"/>
    <property type="project" value="TreeGrafter"/>
</dbReference>
<dbReference type="PANTHER" id="PTHR22760:SF3">
    <property type="entry name" value="GPI MANNOSYLTRANSFERASE 4"/>
    <property type="match status" value="1"/>
</dbReference>
<keyword evidence="9" id="KW-0472">Membrane</keyword>
<evidence type="ECO:0000313" key="13">
    <source>
        <dbReference type="Proteomes" id="UP000245119"/>
    </source>
</evidence>
<gene>
    <name evidence="12" type="ORF">C0Q70_06838</name>
</gene>
<proteinExistence type="inferred from homology"/>
<evidence type="ECO:0000256" key="7">
    <source>
        <dbReference type="ARBA" id="ARBA00022824"/>
    </source>
</evidence>
<evidence type="ECO:0000256" key="4">
    <source>
        <dbReference type="ARBA" id="ARBA00022676"/>
    </source>
</evidence>
<dbReference type="InterPro" id="IPR005599">
    <property type="entry name" value="GPI_mannosylTrfase"/>
</dbReference>
<comment type="similarity">
    <text evidence="10">Belongs to the glycosyltransferase 22 family. PIGZ subfamily.</text>
</comment>
<evidence type="ECO:0000256" key="2">
    <source>
        <dbReference type="ARBA" id="ARBA00004687"/>
    </source>
</evidence>
<evidence type="ECO:0000256" key="8">
    <source>
        <dbReference type="ARBA" id="ARBA00022989"/>
    </source>
</evidence>
<keyword evidence="7 11" id="KW-0256">Endoplasmic reticulum</keyword>
<keyword evidence="13" id="KW-1185">Reference proteome</keyword>
<evidence type="ECO:0000256" key="3">
    <source>
        <dbReference type="ARBA" id="ARBA00022502"/>
    </source>
</evidence>
<keyword evidence="4 11" id="KW-0328">Glycosyltransferase</keyword>
<evidence type="ECO:0000256" key="11">
    <source>
        <dbReference type="RuleBase" id="RU363075"/>
    </source>
</evidence>
<comment type="caution">
    <text evidence="12">The sequence shown here is derived from an EMBL/GenBank/DDBJ whole genome shotgun (WGS) entry which is preliminary data.</text>
</comment>
<keyword evidence="3" id="KW-0337">GPI-anchor biosynthesis</keyword>
<evidence type="ECO:0000256" key="9">
    <source>
        <dbReference type="ARBA" id="ARBA00023136"/>
    </source>
</evidence>
<dbReference type="Proteomes" id="UP000245119">
    <property type="component" value="Linkage Group LG4"/>
</dbReference>
<keyword evidence="6" id="KW-0812">Transmembrane</keyword>
<dbReference type="EMBL" id="PZQS01000004">
    <property type="protein sequence ID" value="PVD31426.1"/>
    <property type="molecule type" value="Genomic_DNA"/>
</dbReference>
<dbReference type="OrthoDB" id="10053904at2759"/>
<keyword evidence="8" id="KW-1133">Transmembrane helix</keyword>
<name>A0A2T7PDD1_POMCA</name>
<evidence type="ECO:0000256" key="5">
    <source>
        <dbReference type="ARBA" id="ARBA00022679"/>
    </source>
</evidence>
<comment type="pathway">
    <text evidence="2">Glycolipid biosynthesis; glycosylphosphatidylinositol-anchor biosynthesis.</text>
</comment>
<evidence type="ECO:0000313" key="12">
    <source>
        <dbReference type="EMBL" id="PVD31426.1"/>
    </source>
</evidence>
<organism evidence="12 13">
    <name type="scientific">Pomacea canaliculata</name>
    <name type="common">Golden apple snail</name>
    <dbReference type="NCBI Taxonomy" id="400727"/>
    <lineage>
        <taxon>Eukaryota</taxon>
        <taxon>Metazoa</taxon>
        <taxon>Spiralia</taxon>
        <taxon>Lophotrochozoa</taxon>
        <taxon>Mollusca</taxon>
        <taxon>Gastropoda</taxon>
        <taxon>Caenogastropoda</taxon>
        <taxon>Architaenioglossa</taxon>
        <taxon>Ampullarioidea</taxon>
        <taxon>Ampullariidae</taxon>
        <taxon>Pomacea</taxon>
    </lineage>
</organism>
<comment type="subcellular location">
    <subcellularLocation>
        <location evidence="1 11">Endoplasmic reticulum membrane</location>
        <topology evidence="1 11">Multi-pass membrane protein</topology>
    </subcellularLocation>
</comment>
<evidence type="ECO:0000256" key="1">
    <source>
        <dbReference type="ARBA" id="ARBA00004477"/>
    </source>
</evidence>
<keyword evidence="5" id="KW-0808">Transferase</keyword>
<sequence>MGGRCRLSHKRRKNHSPPAAEELHFADCGVKTPLHWQNNDRPVAGDTTAEMRNSLFFPSWIPYVVWIGTLVLRTTHVVQPVNWWVLHPDEIFQSSEVAHTEVYGFGFRAYEFTNGGSAAGGNVSLFRQRELQLGMRAMRSALYPRFFVLVSGLADLLGVEVKPFVLWRASHAAVASLLPLSVYRFSRTFFRCNDTACLAAILTACSLHLNVLGTHPW</sequence>